<comment type="caution">
    <text evidence="3">The sequence shown here is derived from an EMBL/GenBank/DDBJ whole genome shotgun (WGS) entry which is preliminary data.</text>
</comment>
<keyword evidence="1" id="KW-0560">Oxidoreductase</keyword>
<dbReference type="EMBL" id="BQNB010015370">
    <property type="protein sequence ID" value="GJT39242.1"/>
    <property type="molecule type" value="Genomic_DNA"/>
</dbReference>
<name>A0ABQ5DLH6_9ASTR</name>
<dbReference type="InterPro" id="IPR042098">
    <property type="entry name" value="TauD-like_sf"/>
</dbReference>
<gene>
    <name evidence="3" type="ORF">Tco_0939107</name>
</gene>
<evidence type="ECO:0000256" key="1">
    <source>
        <dbReference type="ARBA" id="ARBA00023002"/>
    </source>
</evidence>
<dbReference type="Pfam" id="PF02668">
    <property type="entry name" value="TauD"/>
    <property type="match status" value="2"/>
</dbReference>
<dbReference type="Proteomes" id="UP001151760">
    <property type="component" value="Unassembled WGS sequence"/>
</dbReference>
<proteinExistence type="predicted"/>
<dbReference type="PANTHER" id="PTHR10696:SF44">
    <property type="entry name" value="TAUD_TFDA-LIKE DOMAIN-CONTAINING PROTEIN-RELATED"/>
    <property type="match status" value="1"/>
</dbReference>
<accession>A0ABQ5DLH6</accession>
<evidence type="ECO:0000313" key="3">
    <source>
        <dbReference type="EMBL" id="GJT39242.1"/>
    </source>
</evidence>
<feature type="domain" description="TauD/TfdA-like" evidence="2">
    <location>
        <begin position="203"/>
        <end position="287"/>
    </location>
</feature>
<evidence type="ECO:0000259" key="2">
    <source>
        <dbReference type="Pfam" id="PF02668"/>
    </source>
</evidence>
<dbReference type="InterPro" id="IPR050411">
    <property type="entry name" value="AlphaKG_dependent_hydroxylases"/>
</dbReference>
<keyword evidence="4" id="KW-1185">Reference proteome</keyword>
<reference evidence="3" key="2">
    <citation type="submission" date="2022-01" db="EMBL/GenBank/DDBJ databases">
        <authorList>
            <person name="Yamashiro T."/>
            <person name="Shiraishi A."/>
            <person name="Satake H."/>
            <person name="Nakayama K."/>
        </authorList>
    </citation>
    <scope>NUCLEOTIDE SEQUENCE</scope>
</reference>
<feature type="domain" description="TauD/TfdA-like" evidence="2">
    <location>
        <begin position="37"/>
        <end position="147"/>
    </location>
</feature>
<organism evidence="3 4">
    <name type="scientific">Tanacetum coccineum</name>
    <dbReference type="NCBI Taxonomy" id="301880"/>
    <lineage>
        <taxon>Eukaryota</taxon>
        <taxon>Viridiplantae</taxon>
        <taxon>Streptophyta</taxon>
        <taxon>Embryophyta</taxon>
        <taxon>Tracheophyta</taxon>
        <taxon>Spermatophyta</taxon>
        <taxon>Magnoliopsida</taxon>
        <taxon>eudicotyledons</taxon>
        <taxon>Gunneridae</taxon>
        <taxon>Pentapetalae</taxon>
        <taxon>asterids</taxon>
        <taxon>campanulids</taxon>
        <taxon>Asterales</taxon>
        <taxon>Asteraceae</taxon>
        <taxon>Asteroideae</taxon>
        <taxon>Anthemideae</taxon>
        <taxon>Anthemidinae</taxon>
        <taxon>Tanacetum</taxon>
    </lineage>
</organism>
<dbReference type="InterPro" id="IPR003819">
    <property type="entry name" value="TauD/TfdA-like"/>
</dbReference>
<protein>
    <submittedName>
        <fullName evidence="3">Clavaminate synthase-like protein</fullName>
    </submittedName>
</protein>
<evidence type="ECO:0000313" key="4">
    <source>
        <dbReference type="Proteomes" id="UP001151760"/>
    </source>
</evidence>
<dbReference type="Gene3D" id="3.60.130.10">
    <property type="entry name" value="Clavaminate synthase-like"/>
    <property type="match status" value="2"/>
</dbReference>
<reference evidence="3" key="1">
    <citation type="journal article" date="2022" name="Int. J. Mol. Sci.">
        <title>Draft Genome of Tanacetum Coccineum: Genomic Comparison of Closely Related Tanacetum-Family Plants.</title>
        <authorList>
            <person name="Yamashiro T."/>
            <person name="Shiraishi A."/>
            <person name="Nakayama K."/>
            <person name="Satake H."/>
        </authorList>
    </citation>
    <scope>NUCLEOTIDE SEQUENCE</scope>
</reference>
<dbReference type="PANTHER" id="PTHR10696">
    <property type="entry name" value="GAMMA-BUTYROBETAINE HYDROXYLASE-RELATED"/>
    <property type="match status" value="1"/>
</dbReference>
<dbReference type="SUPFAM" id="SSF51197">
    <property type="entry name" value="Clavaminate synthase-like"/>
    <property type="match status" value="1"/>
</dbReference>
<sequence>MTEQSFHEVVGLIPQRDTKDGVMFPVVLTPNLKLKKTVELTEAIKANRSWLDSLLHRSGAVLFRGFNVFSASKFNDVVESSGYEDFSYGVGGAGSRTKVVGRVYTANEAPPDQDIPFHHEMSHAPIFPSKLFFFCEVEPGSGGETCIPLIHGEVSDPSSPVGRSWKETFMTDDKNIAEERAAKLGMRLEWMDGAVRITIGPKPGIKYDEARKRKIWFNGMAVVGGLKDKLNEDPSKAVMFSDGTPLPADISSECSKIFNEECVALQWHKGDVLLLDNLAVVHSRRPLITLPRRVLASFCK</sequence>